<accession>A0A8B7NXK0</accession>
<keyword evidence="4" id="KW-1185">Reference proteome</keyword>
<feature type="signal peptide" evidence="3">
    <location>
        <begin position="1"/>
        <end position="23"/>
    </location>
</feature>
<dbReference type="RefSeq" id="XP_018018534.1">
    <property type="nucleotide sequence ID" value="XM_018163045.2"/>
</dbReference>
<keyword evidence="2" id="KW-0812">Transmembrane</keyword>
<reference evidence="5 6" key="1">
    <citation type="submission" date="2025-04" db="UniProtKB">
        <authorList>
            <consortium name="RefSeq"/>
        </authorList>
    </citation>
    <scope>IDENTIFICATION</scope>
    <source>
        <tissue evidence="5 6">Whole organism</tissue>
    </source>
</reference>
<dbReference type="KEGG" id="hazt:108675062"/>
<dbReference type="Proteomes" id="UP000694843">
    <property type="component" value="Unplaced"/>
</dbReference>
<feature type="transmembrane region" description="Helical" evidence="2">
    <location>
        <begin position="388"/>
        <end position="407"/>
    </location>
</feature>
<evidence type="ECO:0000313" key="4">
    <source>
        <dbReference type="Proteomes" id="UP000694843"/>
    </source>
</evidence>
<protein>
    <submittedName>
        <fullName evidence="5 6">Uncharacterized protein LOC108675062</fullName>
    </submittedName>
</protein>
<feature type="region of interest" description="Disordered" evidence="1">
    <location>
        <begin position="358"/>
        <end position="381"/>
    </location>
</feature>
<keyword evidence="2" id="KW-0472">Membrane</keyword>
<dbReference type="GeneID" id="108675062"/>
<name>A0A8B7NXK0_HYAAZ</name>
<evidence type="ECO:0000256" key="3">
    <source>
        <dbReference type="SAM" id="SignalP"/>
    </source>
</evidence>
<dbReference type="RefSeq" id="XP_047738298.1">
    <property type="nucleotide sequence ID" value="XM_047882342.1"/>
</dbReference>
<gene>
    <name evidence="5 6" type="primary">LOC108675062</name>
</gene>
<dbReference type="OrthoDB" id="428159at2759"/>
<dbReference type="AlphaFoldDB" id="A0A8B7NXK0"/>
<proteinExistence type="predicted"/>
<keyword evidence="3" id="KW-0732">Signal</keyword>
<sequence length="408" mass="44807">MRDSKLPLTLVVLMLLAAVPSFAQLPLDMAKFFRQDNLRSSTSSTLGWITVRPKTQLPPGAVTIKGSSEHWCRAQIHGQWASGVIRDGACQYPFLNDIRNASSFDALISINGSTRLTYSDWDRVTVFPSFSITTPQMILAVLEDHETGIFKPGFVDPKQKEAFFVNGDQVEKSLKATIITEEEPKEYELFGIELEPKTMKKTFSDVVKSEVYLENPSTEEKIVEVEEDFTVNVQHYWGSVKGAVTGTKFSTPEKSGLFVGDYNQEQISMTQRVSYLLPPGSAVKGKLIANMSELSAQYSASLTAIFEDGFQLTRPITALHSETRMAELRVDFEQPFNLADNSPIATLEETSTILRYSTTTTTTTTSTTPSPVSGGKPPRSAQVGVNGGAVYGASFGFVLTMIGAVIAY</sequence>
<feature type="chain" id="PRO_5044664413" evidence="3">
    <location>
        <begin position="24"/>
        <end position="408"/>
    </location>
</feature>
<evidence type="ECO:0000256" key="2">
    <source>
        <dbReference type="SAM" id="Phobius"/>
    </source>
</evidence>
<organism evidence="4 5">
    <name type="scientific">Hyalella azteca</name>
    <name type="common">Amphipod</name>
    <dbReference type="NCBI Taxonomy" id="294128"/>
    <lineage>
        <taxon>Eukaryota</taxon>
        <taxon>Metazoa</taxon>
        <taxon>Ecdysozoa</taxon>
        <taxon>Arthropoda</taxon>
        <taxon>Crustacea</taxon>
        <taxon>Multicrustacea</taxon>
        <taxon>Malacostraca</taxon>
        <taxon>Eumalacostraca</taxon>
        <taxon>Peracarida</taxon>
        <taxon>Amphipoda</taxon>
        <taxon>Senticaudata</taxon>
        <taxon>Talitrida</taxon>
        <taxon>Talitroidea</taxon>
        <taxon>Hyalellidae</taxon>
        <taxon>Hyalella</taxon>
    </lineage>
</organism>
<keyword evidence="2" id="KW-1133">Transmembrane helix</keyword>
<evidence type="ECO:0000256" key="1">
    <source>
        <dbReference type="SAM" id="MobiDB-lite"/>
    </source>
</evidence>
<evidence type="ECO:0000313" key="5">
    <source>
        <dbReference type="RefSeq" id="XP_018018534.1"/>
    </source>
</evidence>
<feature type="compositionally biased region" description="Low complexity" evidence="1">
    <location>
        <begin position="358"/>
        <end position="368"/>
    </location>
</feature>
<evidence type="ECO:0000313" key="6">
    <source>
        <dbReference type="RefSeq" id="XP_047738298.1"/>
    </source>
</evidence>